<dbReference type="InterPro" id="IPR053203">
    <property type="entry name" value="Cisplatin_resist-associated"/>
</dbReference>
<feature type="compositionally biased region" description="Basic and acidic residues" evidence="1">
    <location>
        <begin position="1"/>
        <end position="13"/>
    </location>
</feature>
<evidence type="ECO:0000313" key="3">
    <source>
        <dbReference type="Proteomes" id="UP000606974"/>
    </source>
</evidence>
<evidence type="ECO:0000313" key="2">
    <source>
        <dbReference type="EMBL" id="KAF7513961.1"/>
    </source>
</evidence>
<feature type="compositionally biased region" description="Basic and acidic residues" evidence="1">
    <location>
        <begin position="125"/>
        <end position="151"/>
    </location>
</feature>
<reference evidence="2" key="1">
    <citation type="submission" date="2020-02" db="EMBL/GenBank/DDBJ databases">
        <authorList>
            <person name="Palmer J.M."/>
        </authorList>
    </citation>
    <scope>NUCLEOTIDE SEQUENCE</scope>
    <source>
        <strain evidence="2">EPUS1.4</strain>
        <tissue evidence="2">Thallus</tissue>
    </source>
</reference>
<organism evidence="2 3">
    <name type="scientific">Endocarpon pusillum</name>
    <dbReference type="NCBI Taxonomy" id="364733"/>
    <lineage>
        <taxon>Eukaryota</taxon>
        <taxon>Fungi</taxon>
        <taxon>Dikarya</taxon>
        <taxon>Ascomycota</taxon>
        <taxon>Pezizomycotina</taxon>
        <taxon>Eurotiomycetes</taxon>
        <taxon>Chaetothyriomycetidae</taxon>
        <taxon>Verrucariales</taxon>
        <taxon>Verrucariaceae</taxon>
        <taxon>Endocarpon</taxon>
    </lineage>
</organism>
<accession>A0A8H7AVK9</accession>
<dbReference type="OrthoDB" id="3063476at2759"/>
<feature type="region of interest" description="Disordered" evidence="1">
    <location>
        <begin position="1"/>
        <end position="75"/>
    </location>
</feature>
<dbReference type="PANTHER" id="PTHR34693:SF1">
    <property type="entry name" value="PROTEIN PAR32"/>
    <property type="match status" value="1"/>
</dbReference>
<dbReference type="InterPro" id="IPR022024">
    <property type="entry name" value="DUF3602"/>
</dbReference>
<dbReference type="EMBL" id="JAACFV010000003">
    <property type="protein sequence ID" value="KAF7513961.1"/>
    <property type="molecule type" value="Genomic_DNA"/>
</dbReference>
<sequence length="151" mass="16685">MSPRNSADRERHTIFYGRGGAGNTNKHADHDPAPPPDLGTPTLKSKTYTTGRGGTGNMAINDPEHPELARERQDVDVPNAPLVAEKNFQTGRGGAGNIHPLTEEERAEAKEHNQHVRANSKGRRNSKERDHLRELAEKGKEKLFGHRDSKS</sequence>
<comment type="caution">
    <text evidence="2">The sequence shown here is derived from an EMBL/GenBank/DDBJ whole genome shotgun (WGS) entry which is preliminary data.</text>
</comment>
<proteinExistence type="predicted"/>
<dbReference type="AlphaFoldDB" id="A0A8H7AVK9"/>
<protein>
    <submittedName>
        <fullName evidence="2">Uncharacterized protein</fullName>
    </submittedName>
</protein>
<evidence type="ECO:0000256" key="1">
    <source>
        <dbReference type="SAM" id="MobiDB-lite"/>
    </source>
</evidence>
<gene>
    <name evidence="2" type="ORF">GJ744_006575</name>
</gene>
<dbReference type="Proteomes" id="UP000606974">
    <property type="component" value="Unassembled WGS sequence"/>
</dbReference>
<name>A0A8H7AVK9_9EURO</name>
<dbReference type="Pfam" id="PF12223">
    <property type="entry name" value="DUF3602"/>
    <property type="match status" value="1"/>
</dbReference>
<dbReference type="PANTHER" id="PTHR34693">
    <property type="entry name" value="PROTEIN PAR32"/>
    <property type="match status" value="1"/>
</dbReference>
<feature type="region of interest" description="Disordered" evidence="1">
    <location>
        <begin position="107"/>
        <end position="151"/>
    </location>
</feature>
<keyword evidence="3" id="KW-1185">Reference proteome</keyword>
<feature type="compositionally biased region" description="Basic and acidic residues" evidence="1">
    <location>
        <begin position="62"/>
        <end position="75"/>
    </location>
</feature>